<feature type="compositionally biased region" description="Low complexity" evidence="1">
    <location>
        <begin position="272"/>
        <end position="289"/>
    </location>
</feature>
<feature type="transmembrane region" description="Helical" evidence="2">
    <location>
        <begin position="313"/>
        <end position="337"/>
    </location>
</feature>
<gene>
    <name evidence="3" type="ORF">N7456_006855</name>
</gene>
<accession>A0A9W9FIN5</accession>
<feature type="region of interest" description="Disordered" evidence="1">
    <location>
        <begin position="254"/>
        <end position="292"/>
    </location>
</feature>
<name>A0A9W9FIN5_9EURO</name>
<feature type="region of interest" description="Disordered" evidence="1">
    <location>
        <begin position="344"/>
        <end position="377"/>
    </location>
</feature>
<dbReference type="EMBL" id="JAPQKH010000004">
    <property type="protein sequence ID" value="KAJ5100803.1"/>
    <property type="molecule type" value="Genomic_DNA"/>
</dbReference>
<keyword evidence="2" id="KW-1133">Transmembrane helix</keyword>
<evidence type="ECO:0000256" key="2">
    <source>
        <dbReference type="SAM" id="Phobius"/>
    </source>
</evidence>
<protein>
    <submittedName>
        <fullName evidence="3">Uncharacterized protein</fullName>
    </submittedName>
</protein>
<feature type="compositionally biased region" description="Polar residues" evidence="1">
    <location>
        <begin position="16"/>
        <end position="58"/>
    </location>
</feature>
<feature type="region of interest" description="Disordered" evidence="1">
    <location>
        <begin position="1"/>
        <end position="85"/>
    </location>
</feature>
<feature type="compositionally biased region" description="Polar residues" evidence="1">
    <location>
        <begin position="71"/>
        <end position="81"/>
    </location>
</feature>
<comment type="caution">
    <text evidence="3">The sequence shown here is derived from an EMBL/GenBank/DDBJ whole genome shotgun (WGS) entry which is preliminary data.</text>
</comment>
<dbReference type="Proteomes" id="UP001149165">
    <property type="component" value="Unassembled WGS sequence"/>
</dbReference>
<reference evidence="3" key="2">
    <citation type="journal article" date="2023" name="IMA Fungus">
        <title>Comparative genomic study of the Penicillium genus elucidates a diverse pangenome and 15 lateral gene transfer events.</title>
        <authorList>
            <person name="Petersen C."/>
            <person name="Sorensen T."/>
            <person name="Nielsen M.R."/>
            <person name="Sondergaard T.E."/>
            <person name="Sorensen J.L."/>
            <person name="Fitzpatrick D.A."/>
            <person name="Frisvad J.C."/>
            <person name="Nielsen K.L."/>
        </authorList>
    </citation>
    <scope>NUCLEOTIDE SEQUENCE</scope>
    <source>
        <strain evidence="3">IBT 30069</strain>
    </source>
</reference>
<evidence type="ECO:0000313" key="4">
    <source>
        <dbReference type="Proteomes" id="UP001149165"/>
    </source>
</evidence>
<keyword evidence="2" id="KW-0812">Transmembrane</keyword>
<feature type="compositionally biased region" description="Polar residues" evidence="1">
    <location>
        <begin position="351"/>
        <end position="364"/>
    </location>
</feature>
<evidence type="ECO:0000313" key="3">
    <source>
        <dbReference type="EMBL" id="KAJ5100803.1"/>
    </source>
</evidence>
<reference evidence="3" key="1">
    <citation type="submission" date="2022-11" db="EMBL/GenBank/DDBJ databases">
        <authorList>
            <person name="Petersen C."/>
        </authorList>
    </citation>
    <scope>NUCLEOTIDE SEQUENCE</scope>
    <source>
        <strain evidence="3">IBT 30069</strain>
    </source>
</reference>
<feature type="region of interest" description="Disordered" evidence="1">
    <location>
        <begin position="103"/>
        <end position="143"/>
    </location>
</feature>
<keyword evidence="4" id="KW-1185">Reference proteome</keyword>
<sequence length="377" mass="40382">MASSPASPWQRVSLKVSPTSASYRPTQKPKSLQRSAVRSPVSQSHPVSSLVSDHQSASAGFRGTKCDEPSTQRLSQISTSEDAYKSEEVLPSNALADVSVTNAGKTFSNGSKERLTSTESEGELESSNHSPIVPHTDFSTLAPDYDAESTAHDHAMESDYSIISPNNRGILDPAVTLTNHVVALQISLETQEQDSQGTWKQPYGPTHADKWRDNGGDNGVSWSITGSQFSLHPTSQTVTIVTIETERSSLTIKIGSSGQHMATTSETHVLQPSTTTSDPNPPSSSTTSPLWGSNDYTALDGSGLSRSISKQSLGAVLGTVSGAGIIAVCIVIIHRLCYPSIRNKRSENSDRQSPQMSDRQSTLSGPMFEISRFSEDS</sequence>
<dbReference type="OrthoDB" id="10412322at2759"/>
<organism evidence="3 4">
    <name type="scientific">Penicillium angulare</name>
    <dbReference type="NCBI Taxonomy" id="116970"/>
    <lineage>
        <taxon>Eukaryota</taxon>
        <taxon>Fungi</taxon>
        <taxon>Dikarya</taxon>
        <taxon>Ascomycota</taxon>
        <taxon>Pezizomycotina</taxon>
        <taxon>Eurotiomycetes</taxon>
        <taxon>Eurotiomycetidae</taxon>
        <taxon>Eurotiales</taxon>
        <taxon>Aspergillaceae</taxon>
        <taxon>Penicillium</taxon>
    </lineage>
</organism>
<feature type="region of interest" description="Disordered" evidence="1">
    <location>
        <begin position="191"/>
        <end position="219"/>
    </location>
</feature>
<feature type="compositionally biased region" description="Polar residues" evidence="1">
    <location>
        <begin position="254"/>
        <end position="271"/>
    </location>
</feature>
<dbReference type="AlphaFoldDB" id="A0A9W9FIN5"/>
<keyword evidence="2" id="KW-0472">Membrane</keyword>
<proteinExistence type="predicted"/>
<evidence type="ECO:0000256" key="1">
    <source>
        <dbReference type="SAM" id="MobiDB-lite"/>
    </source>
</evidence>